<feature type="compositionally biased region" description="Pro residues" evidence="1">
    <location>
        <begin position="351"/>
        <end position="360"/>
    </location>
</feature>
<organism evidence="3 4">
    <name type="scientific">Oharaeibacter diazotrophicus</name>
    <dbReference type="NCBI Taxonomy" id="1920512"/>
    <lineage>
        <taxon>Bacteria</taxon>
        <taxon>Pseudomonadati</taxon>
        <taxon>Pseudomonadota</taxon>
        <taxon>Alphaproteobacteria</taxon>
        <taxon>Hyphomicrobiales</taxon>
        <taxon>Pleomorphomonadaceae</taxon>
        <taxon>Oharaeibacter</taxon>
    </lineage>
</organism>
<feature type="domain" description="Flagellar hook-length control protein-like C-terminal" evidence="2">
    <location>
        <begin position="272"/>
        <end position="353"/>
    </location>
</feature>
<name>A0A4R6RCF7_9HYPH</name>
<dbReference type="AlphaFoldDB" id="A0A4R6RCF7"/>
<dbReference type="RefSeq" id="WP_126538280.1">
    <property type="nucleotide sequence ID" value="NZ_BSPM01000009.1"/>
</dbReference>
<evidence type="ECO:0000259" key="2">
    <source>
        <dbReference type="Pfam" id="PF02120"/>
    </source>
</evidence>
<comment type="caution">
    <text evidence="3">The sequence shown here is derived from an EMBL/GenBank/DDBJ whole genome shotgun (WGS) entry which is preliminary data.</text>
</comment>
<protein>
    <submittedName>
        <fullName evidence="3">Flagellar hook-length control protein FliK</fullName>
    </submittedName>
</protein>
<evidence type="ECO:0000313" key="4">
    <source>
        <dbReference type="Proteomes" id="UP000294547"/>
    </source>
</evidence>
<proteinExistence type="predicted"/>
<keyword evidence="4" id="KW-1185">Reference proteome</keyword>
<keyword evidence="3" id="KW-0966">Cell projection</keyword>
<dbReference type="InterPro" id="IPR021136">
    <property type="entry name" value="Flagellar_hook_control-like_C"/>
</dbReference>
<keyword evidence="3" id="KW-0969">Cilium</keyword>
<feature type="region of interest" description="Disordered" evidence="1">
    <location>
        <begin position="347"/>
        <end position="370"/>
    </location>
</feature>
<sequence>MAIGSLPPVIGDMPVNPGHAGRRPLAGEIPVFGRIEEAVAFAPATAGTVPRTTVLEAAVAAALGRQDGLAPVFAAASTLNAAPDLPATLRDALGVLAGFALGSASPPTAGDVAAALARSGLFHEAGAHPGSPPPADLKTALALVGRALADWLGPGKPTPSDPAVAAAVALVAGARPAPPRRGGRPAGQREAEAPDLPPRALAAHLLDAAERAAGRILLHQAASIGGDDAAPGTDDDAPRGLVFEIPIAGPAGVSVAEVRIERDDHGGRERGGADDDGGPVHRVEMAFAVAPLGPVAVRVGLLPGRRVVIGVWCETPAAVARLEAEAAPLADALTAAGLAVSGVDLHLGRPPQRPAAPTPTAPRHRLDVEL</sequence>
<dbReference type="OrthoDB" id="7941698at2"/>
<feature type="region of interest" description="Disordered" evidence="1">
    <location>
        <begin position="175"/>
        <end position="195"/>
    </location>
</feature>
<evidence type="ECO:0000313" key="3">
    <source>
        <dbReference type="EMBL" id="TDP83377.1"/>
    </source>
</evidence>
<dbReference type="Proteomes" id="UP000294547">
    <property type="component" value="Unassembled WGS sequence"/>
</dbReference>
<keyword evidence="3" id="KW-0282">Flagellum</keyword>
<accession>A0A4R6RCF7</accession>
<gene>
    <name evidence="3" type="ORF">EDD54_3339</name>
</gene>
<dbReference type="Pfam" id="PF02120">
    <property type="entry name" value="Flg_hook"/>
    <property type="match status" value="1"/>
</dbReference>
<reference evidence="3 4" key="1">
    <citation type="submission" date="2019-03" db="EMBL/GenBank/DDBJ databases">
        <title>Genomic Encyclopedia of Type Strains, Phase IV (KMG-IV): sequencing the most valuable type-strain genomes for metagenomic binning, comparative biology and taxonomic classification.</title>
        <authorList>
            <person name="Goeker M."/>
        </authorList>
    </citation>
    <scope>NUCLEOTIDE SEQUENCE [LARGE SCALE GENOMIC DNA]</scope>
    <source>
        <strain evidence="3 4">DSM 102969</strain>
    </source>
</reference>
<dbReference type="EMBL" id="SNXY01000009">
    <property type="protein sequence ID" value="TDP83377.1"/>
    <property type="molecule type" value="Genomic_DNA"/>
</dbReference>
<evidence type="ECO:0000256" key="1">
    <source>
        <dbReference type="SAM" id="MobiDB-lite"/>
    </source>
</evidence>